<dbReference type="Gene3D" id="3.20.20.80">
    <property type="entry name" value="Glycosidases"/>
    <property type="match status" value="2"/>
</dbReference>
<dbReference type="InterPro" id="IPR045857">
    <property type="entry name" value="O16G_dom_2"/>
</dbReference>
<evidence type="ECO:0000259" key="2">
    <source>
        <dbReference type="SMART" id="SM00642"/>
    </source>
</evidence>
<evidence type="ECO:0000313" key="3">
    <source>
        <dbReference type="EMBL" id="WGH77572.1"/>
    </source>
</evidence>
<dbReference type="CDD" id="cd11330">
    <property type="entry name" value="AmyAc_OligoGlu"/>
    <property type="match status" value="1"/>
</dbReference>
<name>A0ABY8L883_9RHOB</name>
<dbReference type="InterPro" id="IPR013780">
    <property type="entry name" value="Glyco_hydro_b"/>
</dbReference>
<dbReference type="EMBL" id="CP122537">
    <property type="protein sequence ID" value="WGH77572.1"/>
    <property type="molecule type" value="Genomic_DNA"/>
</dbReference>
<dbReference type="Pfam" id="PF00128">
    <property type="entry name" value="Alpha-amylase"/>
    <property type="match status" value="1"/>
</dbReference>
<dbReference type="InterPro" id="IPR006047">
    <property type="entry name" value="GH13_cat_dom"/>
</dbReference>
<dbReference type="PANTHER" id="PTHR10357">
    <property type="entry name" value="ALPHA-AMYLASE FAMILY MEMBER"/>
    <property type="match status" value="1"/>
</dbReference>
<comment type="similarity">
    <text evidence="1">Belongs to the glycosyl hydrolase 13 family.</text>
</comment>
<organism evidence="3 4">
    <name type="scientific">Jannaschia ovalis</name>
    <dbReference type="NCBI Taxonomy" id="3038773"/>
    <lineage>
        <taxon>Bacteria</taxon>
        <taxon>Pseudomonadati</taxon>
        <taxon>Pseudomonadota</taxon>
        <taxon>Alphaproteobacteria</taxon>
        <taxon>Rhodobacterales</taxon>
        <taxon>Roseobacteraceae</taxon>
        <taxon>Jannaschia</taxon>
    </lineage>
</organism>
<evidence type="ECO:0000313" key="4">
    <source>
        <dbReference type="Proteomes" id="UP001243420"/>
    </source>
</evidence>
<accession>A0ABY8L883</accession>
<protein>
    <submittedName>
        <fullName evidence="3">Alpha glucosidase</fullName>
    </submittedName>
</protein>
<dbReference type="Gene3D" id="2.60.40.1180">
    <property type="entry name" value="Golgi alpha-mannosidase II"/>
    <property type="match status" value="1"/>
</dbReference>
<keyword evidence="4" id="KW-1185">Reference proteome</keyword>
<dbReference type="Gene3D" id="3.90.400.10">
    <property type="entry name" value="Oligo-1,6-glucosidase, Domain 2"/>
    <property type="match status" value="1"/>
</dbReference>
<dbReference type="InterPro" id="IPR017853">
    <property type="entry name" value="GH"/>
</dbReference>
<dbReference type="RefSeq" id="WP_279964152.1">
    <property type="nucleotide sequence ID" value="NZ_CP122537.1"/>
</dbReference>
<feature type="domain" description="Glycosyl hydrolase family 13 catalytic" evidence="2">
    <location>
        <begin position="14"/>
        <end position="401"/>
    </location>
</feature>
<dbReference type="PANTHER" id="PTHR10357:SF179">
    <property type="entry name" value="NEUTRAL AND BASIC AMINO ACID TRANSPORT PROTEIN RBAT"/>
    <property type="match status" value="1"/>
</dbReference>
<dbReference type="SUPFAM" id="SSF51445">
    <property type="entry name" value="(Trans)glycosidases"/>
    <property type="match status" value="1"/>
</dbReference>
<evidence type="ECO:0000256" key="1">
    <source>
        <dbReference type="ARBA" id="ARBA00008061"/>
    </source>
</evidence>
<dbReference type="SMART" id="SM00642">
    <property type="entry name" value="Aamy"/>
    <property type="match status" value="1"/>
</dbReference>
<reference evidence="3 4" key="1">
    <citation type="submission" date="2023-04" db="EMBL/GenBank/DDBJ databases">
        <title>Jannaschia ovalis sp. nov., a marine bacterium isolated from sea tidal flat.</title>
        <authorList>
            <person name="Kwon D.Y."/>
            <person name="Kim J.-J."/>
        </authorList>
    </citation>
    <scope>NUCLEOTIDE SEQUENCE [LARGE SCALE GENOMIC DNA]</scope>
    <source>
        <strain evidence="3 4">GRR-S6-38</strain>
    </source>
</reference>
<proteinExistence type="inferred from homology"/>
<dbReference type="Proteomes" id="UP001243420">
    <property type="component" value="Chromosome"/>
</dbReference>
<gene>
    <name evidence="3" type="ORF">P8627_11045</name>
</gene>
<sequence>MTDPPWWRNAVIYQIYPRSFQDSDGDGVGDLAGIVRRLDHVAGLGVDAVALAPVFPSPMADTGYDVSDHRGIDPVFGSLSGFDALLDRAHGLGLKVVIDQVLSRSSDKHPFFATSRASRDNPKADWYVWAEPKLDGTPPNNWQAVFGGPAWRWEPRRRQYYLANFRPSQPALNFHHPAVRDWVLDTLCFWLDRGVDGFRLDSWNFTFHDVQLRDNPAESRSVPWPAGQPFQMQHQLFQKNQPEALAFSETVRAMLDGYPGERALVAEINEFHHPVARLAEYIAPGRLHMGFHPGFLGPTFTPAFVRDQIRTFRDAAPGACACWAFSNHDVDRHLTRWAGHAIDDDRFAILCAALLLSLEGTVSLYQGEELGLRSAVLTREELRDPDGLGHWPQGAGRDGARTPMPWEAHAPHAGFTEGTPWLPVKPPEAARAVDTQAGVPGSVLERYRRLIALRRDLPALRHGATRVLAAPAPILVLGRGEDVLCVFNLGPKPAAAPLPDGDWTPRDGTVAGAQAGRIALDGNGWAILSR</sequence>